<dbReference type="InterPro" id="IPR004684">
    <property type="entry name" value="2keto-3dGluconate_permease"/>
</dbReference>
<feature type="transmembrane region" description="Helical" evidence="9">
    <location>
        <begin position="32"/>
        <end position="51"/>
    </location>
</feature>
<keyword evidence="3" id="KW-1003">Cell membrane</keyword>
<evidence type="ECO:0000256" key="8">
    <source>
        <dbReference type="ARBA" id="ARBA00023136"/>
    </source>
</evidence>
<keyword evidence="5 9" id="KW-0812">Transmembrane</keyword>
<evidence type="ECO:0000256" key="6">
    <source>
        <dbReference type="ARBA" id="ARBA00022847"/>
    </source>
</evidence>
<evidence type="ECO:0000256" key="1">
    <source>
        <dbReference type="ARBA" id="ARBA00006430"/>
    </source>
</evidence>
<keyword evidence="7 9" id="KW-1133">Transmembrane helix</keyword>
<accession>A0A0B7GYB1</accession>
<dbReference type="GO" id="GO:0016020">
    <property type="term" value="C:membrane"/>
    <property type="evidence" value="ECO:0007669"/>
    <property type="project" value="InterPro"/>
</dbReference>
<evidence type="ECO:0008006" key="12">
    <source>
        <dbReference type="Google" id="ProtNLM"/>
    </source>
</evidence>
<name>A0A0B7GYB1_TREPH</name>
<feature type="transmembrane region" description="Helical" evidence="9">
    <location>
        <begin position="87"/>
        <end position="108"/>
    </location>
</feature>
<proteinExistence type="inferred from homology"/>
<evidence type="ECO:0000313" key="10">
    <source>
        <dbReference type="EMBL" id="CEM61636.1"/>
    </source>
</evidence>
<dbReference type="Proteomes" id="UP000042527">
    <property type="component" value="Unassembled WGS sequence"/>
</dbReference>
<feature type="transmembrane region" description="Helical" evidence="9">
    <location>
        <begin position="151"/>
        <end position="174"/>
    </location>
</feature>
<comment type="similarity">
    <text evidence="1">Belongs to the KdgT transporter family.</text>
</comment>
<keyword evidence="6" id="KW-0769">Symport</keyword>
<dbReference type="EMBL" id="CDNC01000012">
    <property type="protein sequence ID" value="CEM61636.1"/>
    <property type="molecule type" value="Genomic_DNA"/>
</dbReference>
<keyword evidence="2" id="KW-0813">Transport</keyword>
<reference evidence="11" key="1">
    <citation type="submission" date="2015-01" db="EMBL/GenBank/DDBJ databases">
        <authorList>
            <person name="Manzoor Shahid"/>
            <person name="Zubair Saima"/>
        </authorList>
    </citation>
    <scope>NUCLEOTIDE SEQUENCE [LARGE SCALE GENOMIC DNA]</scope>
    <source>
        <strain evidence="11">V1</strain>
    </source>
</reference>
<evidence type="ECO:0000256" key="4">
    <source>
        <dbReference type="ARBA" id="ARBA00022597"/>
    </source>
</evidence>
<dbReference type="AlphaFoldDB" id="A0A0B7GYB1"/>
<evidence type="ECO:0000256" key="5">
    <source>
        <dbReference type="ARBA" id="ARBA00022692"/>
    </source>
</evidence>
<evidence type="ECO:0000256" key="3">
    <source>
        <dbReference type="ARBA" id="ARBA00022475"/>
    </source>
</evidence>
<evidence type="ECO:0000313" key="11">
    <source>
        <dbReference type="Proteomes" id="UP000042527"/>
    </source>
</evidence>
<protein>
    <recommendedName>
        <fullName evidence="12">2-keto-3-deoxygluconate permease</fullName>
    </recommendedName>
</protein>
<evidence type="ECO:0000256" key="9">
    <source>
        <dbReference type="SAM" id="Phobius"/>
    </source>
</evidence>
<evidence type="ECO:0000256" key="2">
    <source>
        <dbReference type="ARBA" id="ARBA00022448"/>
    </source>
</evidence>
<keyword evidence="4" id="KW-0762">Sugar transport</keyword>
<dbReference type="RefSeq" id="WP_197071857.1">
    <property type="nucleotide sequence ID" value="NZ_CDNC01000012.1"/>
</dbReference>
<sequence length="184" mass="19803">MIREHSGFWDFSVCRRFPLLVFSVSMATTIDWNPIISTLIPMGIGILIGNVDKEFAKFLGSIVGVLMVFMGWSFGAGINLIDAFKAGFQGIILTVVFYILVLPLIYLVETKLLKESGISSIAMTSIAGLSVAVPSIIALSYPELAPMAETAVAQIALGVVISSAITPFIAKYIADKKEIIKQGV</sequence>
<feature type="transmembrane region" description="Helical" evidence="9">
    <location>
        <begin position="120"/>
        <end position="139"/>
    </location>
</feature>
<dbReference type="Pfam" id="PF03812">
    <property type="entry name" value="KdgT"/>
    <property type="match status" value="1"/>
</dbReference>
<dbReference type="GeneID" id="80426787"/>
<organism evidence="10 11">
    <name type="scientific">Treponema phagedenis</name>
    <dbReference type="NCBI Taxonomy" id="162"/>
    <lineage>
        <taxon>Bacteria</taxon>
        <taxon>Pseudomonadati</taxon>
        <taxon>Spirochaetota</taxon>
        <taxon>Spirochaetia</taxon>
        <taxon>Spirochaetales</taxon>
        <taxon>Treponemataceae</taxon>
        <taxon>Treponema</taxon>
    </lineage>
</organism>
<evidence type="ECO:0000256" key="7">
    <source>
        <dbReference type="ARBA" id="ARBA00022989"/>
    </source>
</evidence>
<keyword evidence="11" id="KW-1185">Reference proteome</keyword>
<keyword evidence="8 9" id="KW-0472">Membrane</keyword>
<feature type="transmembrane region" description="Helical" evidence="9">
    <location>
        <begin position="58"/>
        <end position="81"/>
    </location>
</feature>
<gene>
    <name evidence="10" type="ORF">TPHV1_20173</name>
</gene>
<dbReference type="GO" id="GO:0015649">
    <property type="term" value="F:2-keto-3-deoxygluconate:proton symporter activity"/>
    <property type="evidence" value="ECO:0007669"/>
    <property type="project" value="InterPro"/>
</dbReference>